<dbReference type="FunCoup" id="A0A0C9ZM31">
    <property type="interactions" value="179"/>
</dbReference>
<dbReference type="Proteomes" id="UP000054485">
    <property type="component" value="Unassembled WGS sequence"/>
</dbReference>
<evidence type="ECO:0000256" key="4">
    <source>
        <dbReference type="ARBA" id="ARBA00022801"/>
    </source>
</evidence>
<dbReference type="OrthoDB" id="272271at2759"/>
<dbReference type="HOGENOM" id="CLU_039228_3_0_1"/>
<evidence type="ECO:0000256" key="5">
    <source>
        <dbReference type="ARBA" id="ARBA00022833"/>
    </source>
</evidence>
<dbReference type="InterPro" id="IPR006330">
    <property type="entry name" value="Ado/ade_deaminase"/>
</dbReference>
<name>A0A0C9ZM31_9AGAM</name>
<proteinExistence type="inferred from homology"/>
<dbReference type="GO" id="GO:0046103">
    <property type="term" value="P:inosine biosynthetic process"/>
    <property type="evidence" value="ECO:0007669"/>
    <property type="project" value="TreeGrafter"/>
</dbReference>
<accession>A0A0C9ZM31</accession>
<dbReference type="InParanoid" id="A0A0C9ZM31"/>
<dbReference type="GO" id="GO:0004000">
    <property type="term" value="F:adenosine deaminase activity"/>
    <property type="evidence" value="ECO:0007669"/>
    <property type="project" value="TreeGrafter"/>
</dbReference>
<keyword evidence="3" id="KW-0479">Metal-binding</keyword>
<reference evidence="9 10" key="1">
    <citation type="submission" date="2014-04" db="EMBL/GenBank/DDBJ databases">
        <authorList>
            <consortium name="DOE Joint Genome Institute"/>
            <person name="Kuo A."/>
            <person name="Ruytinx J."/>
            <person name="Rineau F."/>
            <person name="Colpaert J."/>
            <person name="Kohler A."/>
            <person name="Nagy L.G."/>
            <person name="Floudas D."/>
            <person name="Copeland A."/>
            <person name="Barry K.W."/>
            <person name="Cichocki N."/>
            <person name="Veneault-Fourrey C."/>
            <person name="LaButti K."/>
            <person name="Lindquist E.A."/>
            <person name="Lipzen A."/>
            <person name="Lundell T."/>
            <person name="Morin E."/>
            <person name="Murat C."/>
            <person name="Sun H."/>
            <person name="Tunlid A."/>
            <person name="Henrissat B."/>
            <person name="Grigoriev I.V."/>
            <person name="Hibbett D.S."/>
            <person name="Martin F."/>
            <person name="Nordberg H.P."/>
            <person name="Cantor M.N."/>
            <person name="Hua S.X."/>
        </authorList>
    </citation>
    <scope>NUCLEOTIDE SEQUENCE [LARGE SCALE GENOMIC DNA]</scope>
    <source>
        <strain evidence="9 10">UH-Slu-Lm8-n1</strain>
    </source>
</reference>
<gene>
    <name evidence="9" type="ORF">CY34DRAFT_809129</name>
</gene>
<evidence type="ECO:0000256" key="7">
    <source>
        <dbReference type="ARBA" id="ARBA00048787"/>
    </source>
</evidence>
<feature type="domain" description="Adenosine deaminase" evidence="8">
    <location>
        <begin position="27"/>
        <end position="252"/>
    </location>
</feature>
<dbReference type="AlphaFoldDB" id="A0A0C9ZM31"/>
<dbReference type="InterPro" id="IPR032466">
    <property type="entry name" value="Metal_Hydrolase"/>
</dbReference>
<evidence type="ECO:0000256" key="1">
    <source>
        <dbReference type="ARBA" id="ARBA00001947"/>
    </source>
</evidence>
<feature type="domain" description="Adenosine deaminase" evidence="8">
    <location>
        <begin position="369"/>
        <end position="450"/>
    </location>
</feature>
<dbReference type="GO" id="GO:0046872">
    <property type="term" value="F:metal ion binding"/>
    <property type="evidence" value="ECO:0007669"/>
    <property type="project" value="UniProtKB-KW"/>
</dbReference>
<dbReference type="PANTHER" id="PTHR11409">
    <property type="entry name" value="ADENOSINE DEAMINASE"/>
    <property type="match status" value="1"/>
</dbReference>
<comment type="similarity">
    <text evidence="2">Belongs to the metallo-dependent hydrolases superfamily. Adenosine and AMP deaminases family.</text>
</comment>
<reference evidence="10" key="2">
    <citation type="submission" date="2015-01" db="EMBL/GenBank/DDBJ databases">
        <title>Evolutionary Origins and Diversification of the Mycorrhizal Mutualists.</title>
        <authorList>
            <consortium name="DOE Joint Genome Institute"/>
            <consortium name="Mycorrhizal Genomics Consortium"/>
            <person name="Kohler A."/>
            <person name="Kuo A."/>
            <person name="Nagy L.G."/>
            <person name="Floudas D."/>
            <person name="Copeland A."/>
            <person name="Barry K.W."/>
            <person name="Cichocki N."/>
            <person name="Veneault-Fourrey C."/>
            <person name="LaButti K."/>
            <person name="Lindquist E.A."/>
            <person name="Lipzen A."/>
            <person name="Lundell T."/>
            <person name="Morin E."/>
            <person name="Murat C."/>
            <person name="Riley R."/>
            <person name="Ohm R."/>
            <person name="Sun H."/>
            <person name="Tunlid A."/>
            <person name="Henrissat B."/>
            <person name="Grigoriev I.V."/>
            <person name="Hibbett D.S."/>
            <person name="Martin F."/>
        </authorList>
    </citation>
    <scope>NUCLEOTIDE SEQUENCE [LARGE SCALE GENOMIC DNA]</scope>
    <source>
        <strain evidence="10">UH-Slu-Lm8-n1</strain>
    </source>
</reference>
<dbReference type="PANTHER" id="PTHR11409:SF42">
    <property type="entry name" value="ADENOSINE DEAMINASE-LIKE PROTEIN"/>
    <property type="match status" value="1"/>
</dbReference>
<keyword evidence="6" id="KW-0546">Nucleotide metabolism</keyword>
<comment type="cofactor">
    <cofactor evidence="1">
        <name>Zn(2+)</name>
        <dbReference type="ChEBI" id="CHEBI:29105"/>
    </cofactor>
</comment>
<keyword evidence="4" id="KW-0378">Hydrolase</keyword>
<dbReference type="Pfam" id="PF00962">
    <property type="entry name" value="A_deaminase"/>
    <property type="match status" value="2"/>
</dbReference>
<evidence type="ECO:0000256" key="6">
    <source>
        <dbReference type="ARBA" id="ARBA00023080"/>
    </source>
</evidence>
<dbReference type="GO" id="GO:0009117">
    <property type="term" value="P:nucleotide metabolic process"/>
    <property type="evidence" value="ECO:0007669"/>
    <property type="project" value="UniProtKB-KW"/>
</dbReference>
<organism evidence="9 10">
    <name type="scientific">Suillus luteus UH-Slu-Lm8-n1</name>
    <dbReference type="NCBI Taxonomy" id="930992"/>
    <lineage>
        <taxon>Eukaryota</taxon>
        <taxon>Fungi</taxon>
        <taxon>Dikarya</taxon>
        <taxon>Basidiomycota</taxon>
        <taxon>Agaricomycotina</taxon>
        <taxon>Agaricomycetes</taxon>
        <taxon>Agaricomycetidae</taxon>
        <taxon>Boletales</taxon>
        <taxon>Suillineae</taxon>
        <taxon>Suillaceae</taxon>
        <taxon>Suillus</taxon>
    </lineage>
</organism>
<evidence type="ECO:0000313" key="9">
    <source>
        <dbReference type="EMBL" id="KIK38650.1"/>
    </source>
</evidence>
<dbReference type="Gene3D" id="3.20.20.140">
    <property type="entry name" value="Metal-dependent hydrolases"/>
    <property type="match status" value="2"/>
</dbReference>
<keyword evidence="10" id="KW-1185">Reference proteome</keyword>
<dbReference type="EMBL" id="KN835381">
    <property type="protein sequence ID" value="KIK38650.1"/>
    <property type="molecule type" value="Genomic_DNA"/>
</dbReference>
<evidence type="ECO:0000259" key="8">
    <source>
        <dbReference type="Pfam" id="PF00962"/>
    </source>
</evidence>
<dbReference type="STRING" id="930992.A0A0C9ZM31"/>
<protein>
    <recommendedName>
        <fullName evidence="8">Adenosine deaminase domain-containing protein</fullName>
    </recommendedName>
</protein>
<evidence type="ECO:0000313" key="10">
    <source>
        <dbReference type="Proteomes" id="UP000054485"/>
    </source>
</evidence>
<dbReference type="SUPFAM" id="SSF51556">
    <property type="entry name" value="Metallo-dependent hydrolases"/>
    <property type="match status" value="1"/>
</dbReference>
<evidence type="ECO:0000256" key="3">
    <source>
        <dbReference type="ARBA" id="ARBA00022723"/>
    </source>
</evidence>
<comment type="catalytic activity">
    <reaction evidence="7">
        <text>N(6)-methyl-AMP + H2O + H(+) = IMP + methylamine</text>
        <dbReference type="Rhea" id="RHEA:16001"/>
        <dbReference type="ChEBI" id="CHEBI:15377"/>
        <dbReference type="ChEBI" id="CHEBI:15378"/>
        <dbReference type="ChEBI" id="CHEBI:58053"/>
        <dbReference type="ChEBI" id="CHEBI:59338"/>
        <dbReference type="ChEBI" id="CHEBI:144842"/>
    </reaction>
    <physiologicalReaction direction="left-to-right" evidence="7">
        <dbReference type="Rhea" id="RHEA:16002"/>
    </physiologicalReaction>
</comment>
<dbReference type="InterPro" id="IPR001365">
    <property type="entry name" value="A_deaminase_dom"/>
</dbReference>
<sequence length="454" mass="49844">MSEIAGPAAAALASLCPDDVIFLQSLPKAELHAHLNGSIPIKTILELAQQYSPSSAQTTEVADTIEKLRSGVILNDIFDFFSLMPAIYALTSTPEAVATVTRGVLQSFLNPTGDGGELNSPQCTYLELRTTPRMTAHMTRERYLTVVLDEIEMYPATQATLIVSVDRRMSDLDVEECISLAIKMKNRGRRVVGIDVCGDPRSGDMQSFTQHLSRAKSAGLGLTVHIAESTKNTTEDSLALLSCRPDRLGHATFLSDELKALFFADIPQPGTECDSLSECATSTTANPHTPAGLRDPSHPLHDRFKNLKEGYFLRFVSDSTESEETKAHISFWADAEKFSERAAVKDIEAMIKQAQSPNNARLNGQYKPCMEICLSSNLLCKTVASLDAHHIRYYLKNDHPIVICTDDALFFRTSCLGEYSLLLAQPPLGLGLSRDDVTRIARMGMDAAFLIPRD</sequence>
<keyword evidence="5" id="KW-0862">Zinc</keyword>
<evidence type="ECO:0000256" key="2">
    <source>
        <dbReference type="ARBA" id="ARBA00006676"/>
    </source>
</evidence>
<dbReference type="GO" id="GO:0006154">
    <property type="term" value="P:adenosine catabolic process"/>
    <property type="evidence" value="ECO:0007669"/>
    <property type="project" value="TreeGrafter"/>
</dbReference>